<dbReference type="OrthoDB" id="9779283at2"/>
<feature type="domain" description="Cytochrome c" evidence="8">
    <location>
        <begin position="71"/>
        <end position="174"/>
    </location>
</feature>
<name>A0A285SY56_9HYPH</name>
<evidence type="ECO:0000313" key="10">
    <source>
        <dbReference type="Proteomes" id="UP000219331"/>
    </source>
</evidence>
<dbReference type="Pfam" id="PF00034">
    <property type="entry name" value="Cytochrom_C"/>
    <property type="match status" value="1"/>
</dbReference>
<dbReference type="GO" id="GO:0020037">
    <property type="term" value="F:heme binding"/>
    <property type="evidence" value="ECO:0007669"/>
    <property type="project" value="InterPro"/>
</dbReference>
<dbReference type="InterPro" id="IPR002327">
    <property type="entry name" value="Cyt_c_1A/1B"/>
</dbReference>
<feature type="region of interest" description="Disordered" evidence="7">
    <location>
        <begin position="174"/>
        <end position="257"/>
    </location>
</feature>
<dbReference type="PRINTS" id="PR00604">
    <property type="entry name" value="CYTCHRMECIAB"/>
</dbReference>
<dbReference type="Gene3D" id="1.10.760.10">
    <property type="entry name" value="Cytochrome c-like domain"/>
    <property type="match status" value="1"/>
</dbReference>
<dbReference type="PANTHER" id="PTHR11961">
    <property type="entry name" value="CYTOCHROME C"/>
    <property type="match status" value="1"/>
</dbReference>
<keyword evidence="10" id="KW-1185">Reference proteome</keyword>
<keyword evidence="2 6" id="KW-0349">Heme</keyword>
<accession>A0A285SY56</accession>
<evidence type="ECO:0000259" key="8">
    <source>
        <dbReference type="PROSITE" id="PS51007"/>
    </source>
</evidence>
<sequence length="257" mass="26502">MNSAKLNMIAGAILSVLLLTMGLGIVSEIVFHQDAPEKPGYEIVVAEADTGSAPAEEAPQVEPIAARLQSASAEEGEKLTRACASCHDFSSANTNKVGPGLWQVVGRPPATHEGFRYSNGMQAYAQEHEAWTYENLDHFLTAPRQEVSGTSMGYAGMRKPEDRANLIAYLRTLSDNPQPLPEPPAAEAPAAESPAADAPAAAETPATEAPAAEAPATEAPATEAPAAEAPATEAPAADAPATEAPAAETPAQGTQAQ</sequence>
<evidence type="ECO:0000256" key="4">
    <source>
        <dbReference type="ARBA" id="ARBA00022982"/>
    </source>
</evidence>
<keyword evidence="1" id="KW-0813">Transport</keyword>
<evidence type="ECO:0000256" key="1">
    <source>
        <dbReference type="ARBA" id="ARBA00022448"/>
    </source>
</evidence>
<keyword evidence="4" id="KW-0249">Electron transport</keyword>
<dbReference type="AlphaFoldDB" id="A0A285SY56"/>
<dbReference type="PROSITE" id="PS51007">
    <property type="entry name" value="CYTC"/>
    <property type="match status" value="1"/>
</dbReference>
<evidence type="ECO:0000256" key="3">
    <source>
        <dbReference type="ARBA" id="ARBA00022723"/>
    </source>
</evidence>
<evidence type="ECO:0000313" key="9">
    <source>
        <dbReference type="EMBL" id="SOC13662.1"/>
    </source>
</evidence>
<reference evidence="9 10" key="1">
    <citation type="submission" date="2017-08" db="EMBL/GenBank/DDBJ databases">
        <authorList>
            <person name="de Groot N.N."/>
        </authorList>
    </citation>
    <scope>NUCLEOTIDE SEQUENCE [LARGE SCALE GENOMIC DNA]</scope>
    <source>
        <strain evidence="9 10">USBA 352</strain>
    </source>
</reference>
<evidence type="ECO:0000256" key="7">
    <source>
        <dbReference type="SAM" id="MobiDB-lite"/>
    </source>
</evidence>
<gene>
    <name evidence="9" type="ORF">SAMN05421512_107221</name>
</gene>
<keyword evidence="5 6" id="KW-0408">Iron</keyword>
<dbReference type="RefSeq" id="WP_097175386.1">
    <property type="nucleotide sequence ID" value="NZ_OBML01000007.1"/>
</dbReference>
<feature type="compositionally biased region" description="Low complexity" evidence="7">
    <location>
        <begin position="187"/>
        <end position="251"/>
    </location>
</feature>
<dbReference type="SUPFAM" id="SSF46626">
    <property type="entry name" value="Cytochrome c"/>
    <property type="match status" value="1"/>
</dbReference>
<organism evidence="9 10">
    <name type="scientific">Stappia indica</name>
    <dbReference type="NCBI Taxonomy" id="538381"/>
    <lineage>
        <taxon>Bacteria</taxon>
        <taxon>Pseudomonadati</taxon>
        <taxon>Pseudomonadota</taxon>
        <taxon>Alphaproteobacteria</taxon>
        <taxon>Hyphomicrobiales</taxon>
        <taxon>Stappiaceae</taxon>
        <taxon>Stappia</taxon>
    </lineage>
</organism>
<dbReference type="Proteomes" id="UP000219331">
    <property type="component" value="Unassembled WGS sequence"/>
</dbReference>
<dbReference type="GO" id="GO:0009055">
    <property type="term" value="F:electron transfer activity"/>
    <property type="evidence" value="ECO:0007669"/>
    <property type="project" value="InterPro"/>
</dbReference>
<dbReference type="InterPro" id="IPR036909">
    <property type="entry name" value="Cyt_c-like_dom_sf"/>
</dbReference>
<evidence type="ECO:0000256" key="6">
    <source>
        <dbReference type="PROSITE-ProRule" id="PRU00433"/>
    </source>
</evidence>
<dbReference type="EMBL" id="OBML01000007">
    <property type="protein sequence ID" value="SOC13662.1"/>
    <property type="molecule type" value="Genomic_DNA"/>
</dbReference>
<evidence type="ECO:0000256" key="2">
    <source>
        <dbReference type="ARBA" id="ARBA00022617"/>
    </source>
</evidence>
<dbReference type="STRING" id="538381.GCA_001696535_03762"/>
<keyword evidence="3 6" id="KW-0479">Metal-binding</keyword>
<protein>
    <submittedName>
        <fullName evidence="9">Cytochrome c</fullName>
    </submittedName>
</protein>
<evidence type="ECO:0000256" key="5">
    <source>
        <dbReference type="ARBA" id="ARBA00023004"/>
    </source>
</evidence>
<proteinExistence type="predicted"/>
<dbReference type="InterPro" id="IPR009056">
    <property type="entry name" value="Cyt_c-like_dom"/>
</dbReference>
<dbReference type="GO" id="GO:0046872">
    <property type="term" value="F:metal ion binding"/>
    <property type="evidence" value="ECO:0007669"/>
    <property type="project" value="UniProtKB-KW"/>
</dbReference>